<protein>
    <submittedName>
        <fullName evidence="1">Uncharacterized protein</fullName>
    </submittedName>
</protein>
<dbReference type="EMBL" id="JATAAI010000003">
    <property type="protein sequence ID" value="KAK1746856.1"/>
    <property type="molecule type" value="Genomic_DNA"/>
</dbReference>
<comment type="caution">
    <text evidence="1">The sequence shown here is derived from an EMBL/GenBank/DDBJ whole genome shotgun (WGS) entry which is preliminary data.</text>
</comment>
<evidence type="ECO:0000313" key="2">
    <source>
        <dbReference type="Proteomes" id="UP001224775"/>
    </source>
</evidence>
<gene>
    <name evidence="1" type="ORF">QTG54_002200</name>
</gene>
<organism evidence="1 2">
    <name type="scientific">Skeletonema marinoi</name>
    <dbReference type="NCBI Taxonomy" id="267567"/>
    <lineage>
        <taxon>Eukaryota</taxon>
        <taxon>Sar</taxon>
        <taxon>Stramenopiles</taxon>
        <taxon>Ochrophyta</taxon>
        <taxon>Bacillariophyta</taxon>
        <taxon>Coscinodiscophyceae</taxon>
        <taxon>Thalassiosirophycidae</taxon>
        <taxon>Thalassiosirales</taxon>
        <taxon>Skeletonemataceae</taxon>
        <taxon>Skeletonema</taxon>
        <taxon>Skeletonema marinoi-dohrnii complex</taxon>
    </lineage>
</organism>
<accession>A0AAD8YHW9</accession>
<reference evidence="1" key="1">
    <citation type="submission" date="2023-06" db="EMBL/GenBank/DDBJ databases">
        <title>Survivors Of The Sea: Transcriptome response of Skeletonema marinoi to long-term dormancy.</title>
        <authorList>
            <person name="Pinder M.I.M."/>
            <person name="Kourtchenko O."/>
            <person name="Robertson E.K."/>
            <person name="Larsson T."/>
            <person name="Maumus F."/>
            <person name="Osuna-Cruz C.M."/>
            <person name="Vancaester E."/>
            <person name="Stenow R."/>
            <person name="Vandepoele K."/>
            <person name="Ploug H."/>
            <person name="Bruchert V."/>
            <person name="Godhe A."/>
            <person name="Topel M."/>
        </authorList>
    </citation>
    <scope>NUCLEOTIDE SEQUENCE</scope>
    <source>
        <strain evidence="1">R05AC</strain>
    </source>
</reference>
<dbReference type="Proteomes" id="UP001224775">
    <property type="component" value="Unassembled WGS sequence"/>
</dbReference>
<dbReference type="AlphaFoldDB" id="A0AAD8YHW9"/>
<keyword evidence="2" id="KW-1185">Reference proteome</keyword>
<evidence type="ECO:0000313" key="1">
    <source>
        <dbReference type="EMBL" id="KAK1746856.1"/>
    </source>
</evidence>
<name>A0AAD8YHW9_9STRA</name>
<proteinExistence type="predicted"/>
<sequence length="27" mass="3131">MTSSKEAQLALYVGKGFSMYSREKDRF</sequence>